<name>B8M5X4_TALSN</name>
<gene>
    <name evidence="2" type="ORF">TSTA_033440</name>
</gene>
<feature type="region of interest" description="Disordered" evidence="1">
    <location>
        <begin position="127"/>
        <end position="170"/>
    </location>
</feature>
<evidence type="ECO:0000313" key="2">
    <source>
        <dbReference type="EMBL" id="EED20101.1"/>
    </source>
</evidence>
<dbReference type="RefSeq" id="XP_002480535.1">
    <property type="nucleotide sequence ID" value="XM_002480490.1"/>
</dbReference>
<dbReference type="eggNOG" id="ENOG502RS41">
    <property type="taxonomic scope" value="Eukaryota"/>
</dbReference>
<keyword evidence="3" id="KW-1185">Reference proteome</keyword>
<sequence>MSSNQVPARFDKHILLLFTVRTTLFPSNARPGSASTNNNVVGQQPSRMSNDASSPVQQQQKGQRSNGTDPQTDTDNSDTKNSSIPAPADSTPSPSEIAAIKRQCAAEILSLIPKSIARAFFGGGAKHRANNDTTNNRNESSHGELPPSTVNGSSRGSSAATNHTDENKDDKTEELLEAIERDLLDPFSDAYCNKHLIYAIVELFLIKLMPELSEHSISGLMEERGIVS</sequence>
<evidence type="ECO:0000256" key="1">
    <source>
        <dbReference type="SAM" id="MobiDB-lite"/>
    </source>
</evidence>
<dbReference type="InParanoid" id="B8M5X4"/>
<dbReference type="STRING" id="441959.B8M5X4"/>
<dbReference type="VEuPathDB" id="FungiDB:TSTA_033440"/>
<evidence type="ECO:0008006" key="4">
    <source>
        <dbReference type="Google" id="ProtNLM"/>
    </source>
</evidence>
<proteinExistence type="predicted"/>
<feature type="compositionally biased region" description="Polar residues" evidence="1">
    <location>
        <begin position="33"/>
        <end position="94"/>
    </location>
</feature>
<dbReference type="HOGENOM" id="CLU_075469_0_0_1"/>
<protein>
    <recommendedName>
        <fullName evidence="4">PXA domain-containing protein</fullName>
    </recommendedName>
</protein>
<feature type="compositionally biased region" description="Polar residues" evidence="1">
    <location>
        <begin position="148"/>
        <end position="162"/>
    </location>
</feature>
<dbReference type="PhylomeDB" id="B8M5X4"/>
<feature type="region of interest" description="Disordered" evidence="1">
    <location>
        <begin position="27"/>
        <end position="95"/>
    </location>
</feature>
<dbReference type="AlphaFoldDB" id="B8M5X4"/>
<dbReference type="EMBL" id="EQ962654">
    <property type="protein sequence ID" value="EED20101.1"/>
    <property type="molecule type" value="Genomic_DNA"/>
</dbReference>
<dbReference type="Proteomes" id="UP000001745">
    <property type="component" value="Unassembled WGS sequence"/>
</dbReference>
<evidence type="ECO:0000313" key="3">
    <source>
        <dbReference type="Proteomes" id="UP000001745"/>
    </source>
</evidence>
<dbReference type="OrthoDB" id="5582218at2759"/>
<accession>B8M5X4</accession>
<organism evidence="2 3">
    <name type="scientific">Talaromyces stipitatus (strain ATCC 10500 / CBS 375.48 / QM 6759 / NRRL 1006)</name>
    <name type="common">Penicillium stipitatum</name>
    <dbReference type="NCBI Taxonomy" id="441959"/>
    <lineage>
        <taxon>Eukaryota</taxon>
        <taxon>Fungi</taxon>
        <taxon>Dikarya</taxon>
        <taxon>Ascomycota</taxon>
        <taxon>Pezizomycotina</taxon>
        <taxon>Eurotiomycetes</taxon>
        <taxon>Eurotiomycetidae</taxon>
        <taxon>Eurotiales</taxon>
        <taxon>Trichocomaceae</taxon>
        <taxon>Talaromyces</taxon>
        <taxon>Talaromyces sect. Talaromyces</taxon>
    </lineage>
</organism>
<reference evidence="3" key="1">
    <citation type="journal article" date="2015" name="Genome Announc.">
        <title>Genome sequence of the AIDS-associated pathogen Penicillium marneffei (ATCC18224) and its near taxonomic relative Talaromyces stipitatus (ATCC10500).</title>
        <authorList>
            <person name="Nierman W.C."/>
            <person name="Fedorova-Abrams N.D."/>
            <person name="Andrianopoulos A."/>
        </authorList>
    </citation>
    <scope>NUCLEOTIDE SEQUENCE [LARGE SCALE GENOMIC DNA]</scope>
    <source>
        <strain evidence="3">ATCC 10500 / CBS 375.48 / QM 6759 / NRRL 1006</strain>
    </source>
</reference>
<dbReference type="GeneID" id="8105082"/>